<evidence type="ECO:0000313" key="1">
    <source>
        <dbReference type="EMBL" id="GLB43709.1"/>
    </source>
</evidence>
<evidence type="ECO:0008006" key="3">
    <source>
        <dbReference type="Google" id="ProtNLM"/>
    </source>
</evidence>
<evidence type="ECO:0000313" key="2">
    <source>
        <dbReference type="Proteomes" id="UP001063166"/>
    </source>
</evidence>
<dbReference type="EMBL" id="BRPK01000014">
    <property type="protein sequence ID" value="GLB43709.1"/>
    <property type="molecule type" value="Genomic_DNA"/>
</dbReference>
<gene>
    <name evidence="1" type="ORF">LshimejAT787_1402210</name>
</gene>
<reference evidence="1" key="1">
    <citation type="submission" date="2022-07" db="EMBL/GenBank/DDBJ databases">
        <title>The genome of Lyophyllum shimeji provides insight into the initial evolution of ectomycorrhizal fungal genome.</title>
        <authorList>
            <person name="Kobayashi Y."/>
            <person name="Shibata T."/>
            <person name="Hirakawa H."/>
            <person name="Shigenobu S."/>
            <person name="Nishiyama T."/>
            <person name="Yamada A."/>
            <person name="Hasebe M."/>
            <person name="Kawaguchi M."/>
        </authorList>
    </citation>
    <scope>NUCLEOTIDE SEQUENCE</scope>
    <source>
        <strain evidence="1">AT787</strain>
    </source>
</reference>
<accession>A0A9P3PYC2</accession>
<keyword evidence="2" id="KW-1185">Reference proteome</keyword>
<dbReference type="AlphaFoldDB" id="A0A9P3PYC2"/>
<protein>
    <recommendedName>
        <fullName evidence="3">F-box domain-containing protein</fullName>
    </recommendedName>
</protein>
<organism evidence="1 2">
    <name type="scientific">Lyophyllum shimeji</name>
    <name type="common">Hon-shimeji</name>
    <name type="synonym">Tricholoma shimeji</name>
    <dbReference type="NCBI Taxonomy" id="47721"/>
    <lineage>
        <taxon>Eukaryota</taxon>
        <taxon>Fungi</taxon>
        <taxon>Dikarya</taxon>
        <taxon>Basidiomycota</taxon>
        <taxon>Agaricomycotina</taxon>
        <taxon>Agaricomycetes</taxon>
        <taxon>Agaricomycetidae</taxon>
        <taxon>Agaricales</taxon>
        <taxon>Tricholomatineae</taxon>
        <taxon>Lyophyllaceae</taxon>
        <taxon>Lyophyllum</taxon>
    </lineage>
</organism>
<dbReference type="Proteomes" id="UP001063166">
    <property type="component" value="Unassembled WGS sequence"/>
</dbReference>
<comment type="caution">
    <text evidence="1">The sequence shown here is derived from an EMBL/GenBank/DDBJ whole genome shotgun (WGS) entry which is preliminary data.</text>
</comment>
<dbReference type="OrthoDB" id="3034290at2759"/>
<name>A0A9P3PYC2_LYOSH</name>
<proteinExistence type="predicted"/>
<sequence>MAPVLVEDILSKILCVCDIATVLTVSLASRTLHALSMSKHVWLAQLLDLQHRGFVDLLAGQRLDELSTAELVDLAKRAVLGPETWSTSNPSPPVIARQIFVKPNIRHGPGILEWENRPQLLPGGRFVLFLQSGDIECRSTFEDKLIWAYRPRSLSDYVLDYAADVVNGGQTVMILLGIRTYERHKNSTNYLEVVHLNLNTGLSTSRVVTAAPDSSHDRPFGRLCIQGDFAAASLIRDRVVVLQISTASSTTFSLPSQFVDLALVPQHLILLKADKLSYLKVWRMRDLLERGSECAPIDSVEPIVTTALPDHGDPHASAHLASNLSPLREDTSTIWAFISTAAPVDGVTVHKYRVSHPHSKPLSITPMSSPVRRGQPQISHEVHDVSFPGFMNVRTHVMSPELGFKPVELPDSGDHVHMSAYSGALTYATWQKVVINYYK</sequence>